<dbReference type="Gene3D" id="2.70.150.10">
    <property type="entry name" value="Calcium-transporting ATPase, cytoplasmic transduction domain A"/>
    <property type="match status" value="1"/>
</dbReference>
<keyword evidence="6 11" id="KW-0067">ATP-binding</keyword>
<dbReference type="SFLD" id="SFLDS00003">
    <property type="entry name" value="Haloacid_Dehalogenase"/>
    <property type="match status" value="1"/>
</dbReference>
<feature type="transmembrane region" description="Helical" evidence="11">
    <location>
        <begin position="269"/>
        <end position="290"/>
    </location>
</feature>
<keyword evidence="9 11" id="KW-1133">Transmembrane helix</keyword>
<dbReference type="PROSITE" id="PS00154">
    <property type="entry name" value="ATPASE_E1_E2"/>
    <property type="match status" value="1"/>
</dbReference>
<dbReference type="InterPro" id="IPR018303">
    <property type="entry name" value="ATPase_P-typ_P_site"/>
</dbReference>
<feature type="transmembrane region" description="Helical" evidence="11">
    <location>
        <begin position="7"/>
        <end position="29"/>
    </location>
</feature>
<evidence type="ECO:0000256" key="9">
    <source>
        <dbReference type="ARBA" id="ARBA00022989"/>
    </source>
</evidence>
<dbReference type="InterPro" id="IPR008250">
    <property type="entry name" value="ATPase_P-typ_transduc_dom_A_sf"/>
</dbReference>
<dbReference type="NCBIfam" id="TIGR01525">
    <property type="entry name" value="ATPase-IB_hvy"/>
    <property type="match status" value="1"/>
</dbReference>
<dbReference type="PROSITE" id="PS01229">
    <property type="entry name" value="COF_2"/>
    <property type="match status" value="1"/>
</dbReference>
<dbReference type="InterPro" id="IPR001757">
    <property type="entry name" value="P_typ_ATPase"/>
</dbReference>
<evidence type="ECO:0000256" key="10">
    <source>
        <dbReference type="ARBA" id="ARBA00023136"/>
    </source>
</evidence>
<dbReference type="InterPro" id="IPR023214">
    <property type="entry name" value="HAD_sf"/>
</dbReference>
<evidence type="ECO:0000256" key="3">
    <source>
        <dbReference type="ARBA" id="ARBA00022692"/>
    </source>
</evidence>
<organism evidence="13 14">
    <name type="scientific">Mariniplasma anaerobium</name>
    <dbReference type="NCBI Taxonomy" id="2735436"/>
    <lineage>
        <taxon>Bacteria</taxon>
        <taxon>Bacillati</taxon>
        <taxon>Mycoplasmatota</taxon>
        <taxon>Mollicutes</taxon>
        <taxon>Acholeplasmatales</taxon>
        <taxon>Acholeplasmataceae</taxon>
        <taxon>Mariniplasma</taxon>
    </lineage>
</organism>
<dbReference type="NCBIfam" id="TIGR01494">
    <property type="entry name" value="ATPase_P-type"/>
    <property type="match status" value="1"/>
</dbReference>
<sequence length="616" mass="67208">MSKKQLIIETGSVAISVIFIIAAFILQSITGATPWYVIVLFGLSFAIGGFAKAKEGILATIKDKSLNVEILMILAALGAFIVGSYSEGAILILIFSISGVLESYATSKTEKELTSLLELAPKTAILYIDGKESEVEIENLHIGDQVIVKVGQQMPVDGKIIKGETSLDQSPITGEFIPVYKKIGDEVFAGSINIEQTVIVETTKDPKESVVQKIITFVQEAQENKTESQTLINKIEKYYVYFVILFAISFMIFPPLFNWLPAKEAFRRGIVVLVVGSPCALVASITPAMLSSLSNAARKRILVKGGKTLEDMIGLKAVVFDKTGTITTGTPKVVDIITAKDQDRDYILNLLYTIEKQSNHPLANSVTAHLEKQKEIDNINTNEISGRGMTATIGEDHWKTGKFESKVTTKCNRELQSAKVKGHSIIYIIKNDEMIGFVALTDTIRDNVQEVTKALKNLNIKSVLLTGDHEDTAKAIALEAGIETYLANCLPEDKADYVKKLQKDVGKVLMIGDGINDAPALATADIGVAMGAGTDVSLETADIVFMNNNIENLPKIINLSRRMRRITIQNVIFSTSVIALLMITNLFGKIELPLGVVAHEGSTILVILNSLRLLFK</sequence>
<gene>
    <name evidence="13" type="primary">zosA</name>
    <name evidence="13" type="ORF">MPAN_014130</name>
</gene>
<evidence type="ECO:0000313" key="13">
    <source>
        <dbReference type="EMBL" id="BCR36520.1"/>
    </source>
</evidence>
<dbReference type="SUPFAM" id="SSF81660">
    <property type="entry name" value="Metal cation-transporting ATPase, ATP-binding domain N"/>
    <property type="match status" value="1"/>
</dbReference>
<dbReference type="NCBIfam" id="TIGR01512">
    <property type="entry name" value="ATPase-IB2_Cd"/>
    <property type="match status" value="1"/>
</dbReference>
<dbReference type="RefSeq" id="WP_176239870.1">
    <property type="nucleotide sequence ID" value="NZ_AP024412.1"/>
</dbReference>
<keyword evidence="11" id="KW-1003">Cell membrane</keyword>
<dbReference type="InterPro" id="IPR051949">
    <property type="entry name" value="Cation_Transport_ATPase"/>
</dbReference>
<keyword evidence="3 11" id="KW-0812">Transmembrane</keyword>
<dbReference type="InterPro" id="IPR023298">
    <property type="entry name" value="ATPase_P-typ_TM_dom_sf"/>
</dbReference>
<keyword evidence="4 11" id="KW-0479">Metal-binding</keyword>
<evidence type="ECO:0000256" key="8">
    <source>
        <dbReference type="ARBA" id="ARBA00022967"/>
    </source>
</evidence>
<proteinExistence type="inferred from homology"/>
<keyword evidence="8" id="KW-1278">Translocase</keyword>
<feature type="transmembrane region" description="Helical" evidence="11">
    <location>
        <begin position="571"/>
        <end position="588"/>
    </location>
</feature>
<dbReference type="InterPro" id="IPR023299">
    <property type="entry name" value="ATPase_P-typ_cyto_dom_N"/>
</dbReference>
<feature type="transmembrane region" description="Helical" evidence="11">
    <location>
        <begin position="35"/>
        <end position="53"/>
    </location>
</feature>
<dbReference type="GO" id="GO:0046872">
    <property type="term" value="F:metal ion binding"/>
    <property type="evidence" value="ECO:0007669"/>
    <property type="project" value="UniProtKB-KW"/>
</dbReference>
<evidence type="ECO:0000256" key="7">
    <source>
        <dbReference type="ARBA" id="ARBA00022842"/>
    </source>
</evidence>
<comment type="similarity">
    <text evidence="2 11">Belongs to the cation transport ATPase (P-type) (TC 3.A.3) family. Type IB subfamily.</text>
</comment>
<evidence type="ECO:0000256" key="1">
    <source>
        <dbReference type="ARBA" id="ARBA00004651"/>
    </source>
</evidence>
<feature type="domain" description="P-type ATPase A" evidence="12">
    <location>
        <begin position="118"/>
        <end position="218"/>
    </location>
</feature>
<accession>A0A7U9XVD8</accession>
<evidence type="ECO:0000256" key="6">
    <source>
        <dbReference type="ARBA" id="ARBA00022840"/>
    </source>
</evidence>
<dbReference type="Gene3D" id="3.40.50.1000">
    <property type="entry name" value="HAD superfamily/HAD-like"/>
    <property type="match status" value="1"/>
</dbReference>
<dbReference type="GO" id="GO:0019829">
    <property type="term" value="F:ATPase-coupled monoatomic cation transmembrane transporter activity"/>
    <property type="evidence" value="ECO:0007669"/>
    <property type="project" value="InterPro"/>
</dbReference>
<dbReference type="Proteomes" id="UP000620133">
    <property type="component" value="Chromosome"/>
</dbReference>
<dbReference type="Pfam" id="PF00702">
    <property type="entry name" value="Hydrolase"/>
    <property type="match status" value="1"/>
</dbReference>
<dbReference type="GO" id="GO:0005524">
    <property type="term" value="F:ATP binding"/>
    <property type="evidence" value="ECO:0007669"/>
    <property type="project" value="UniProtKB-UniRule"/>
</dbReference>
<dbReference type="InterPro" id="IPR044492">
    <property type="entry name" value="P_typ_ATPase_HD_dom"/>
</dbReference>
<dbReference type="FunFam" id="2.70.150.10:FF:000002">
    <property type="entry name" value="Copper-transporting ATPase 1, putative"/>
    <property type="match status" value="1"/>
</dbReference>
<evidence type="ECO:0000259" key="12">
    <source>
        <dbReference type="Pfam" id="PF00122"/>
    </source>
</evidence>
<evidence type="ECO:0000256" key="11">
    <source>
        <dbReference type="RuleBase" id="RU362081"/>
    </source>
</evidence>
<feature type="transmembrane region" description="Helical" evidence="11">
    <location>
        <begin position="238"/>
        <end position="257"/>
    </location>
</feature>
<dbReference type="AlphaFoldDB" id="A0A7U9XVD8"/>
<keyword evidence="10 11" id="KW-0472">Membrane</keyword>
<dbReference type="InterPro" id="IPR036412">
    <property type="entry name" value="HAD-like_sf"/>
</dbReference>
<dbReference type="SFLD" id="SFLDG00002">
    <property type="entry name" value="C1.7:_P-type_atpase_like"/>
    <property type="match status" value="1"/>
</dbReference>
<dbReference type="SFLD" id="SFLDF00027">
    <property type="entry name" value="p-type_atpase"/>
    <property type="match status" value="1"/>
</dbReference>
<dbReference type="KEGG" id="manr:MPAN_014130"/>
<evidence type="ECO:0000256" key="2">
    <source>
        <dbReference type="ARBA" id="ARBA00006024"/>
    </source>
</evidence>
<keyword evidence="5 11" id="KW-0547">Nucleotide-binding</keyword>
<feature type="transmembrane region" description="Helical" evidence="11">
    <location>
        <begin position="88"/>
        <end position="105"/>
    </location>
</feature>
<dbReference type="PRINTS" id="PR00119">
    <property type="entry name" value="CATATPASE"/>
</dbReference>
<dbReference type="SUPFAM" id="SSF81653">
    <property type="entry name" value="Calcium ATPase, transduction domain A"/>
    <property type="match status" value="1"/>
</dbReference>
<evidence type="ECO:0000313" key="14">
    <source>
        <dbReference type="Proteomes" id="UP000620133"/>
    </source>
</evidence>
<dbReference type="PANTHER" id="PTHR43079">
    <property type="entry name" value="PROBABLE CADMIUM/ZINC-TRANSPORTING ATPASE HMA1"/>
    <property type="match status" value="1"/>
</dbReference>
<keyword evidence="7" id="KW-0460">Magnesium</keyword>
<comment type="subcellular location">
    <subcellularLocation>
        <location evidence="1">Cell membrane</location>
        <topology evidence="1">Multi-pass membrane protein</topology>
    </subcellularLocation>
</comment>
<dbReference type="SUPFAM" id="SSF81665">
    <property type="entry name" value="Calcium ATPase, transmembrane domain M"/>
    <property type="match status" value="1"/>
</dbReference>
<dbReference type="GO" id="GO:0005886">
    <property type="term" value="C:plasma membrane"/>
    <property type="evidence" value="ECO:0007669"/>
    <property type="project" value="UniProtKB-SubCell"/>
</dbReference>
<dbReference type="PRINTS" id="PR00941">
    <property type="entry name" value="CDATPASE"/>
</dbReference>
<evidence type="ECO:0000256" key="4">
    <source>
        <dbReference type="ARBA" id="ARBA00022723"/>
    </source>
</evidence>
<keyword evidence="14" id="KW-1185">Reference proteome</keyword>
<reference evidence="13" key="1">
    <citation type="submission" date="2021-01" db="EMBL/GenBank/DDBJ databases">
        <title>Draft genome sequence of Acholeplasmataceae bacterium strain Mahy22.</title>
        <authorList>
            <person name="Watanabe M."/>
            <person name="Kojima H."/>
            <person name="Fukui M."/>
        </authorList>
    </citation>
    <scope>NUCLEOTIDE SEQUENCE</scope>
    <source>
        <strain evidence="13">Mahy22</strain>
    </source>
</reference>
<feature type="transmembrane region" description="Helical" evidence="11">
    <location>
        <begin position="65"/>
        <end position="82"/>
    </location>
</feature>
<name>A0A7U9XVD8_9MOLU</name>
<dbReference type="GO" id="GO:0016887">
    <property type="term" value="F:ATP hydrolysis activity"/>
    <property type="evidence" value="ECO:0007669"/>
    <property type="project" value="InterPro"/>
</dbReference>
<protein>
    <submittedName>
        <fullName evidence="13">Zinc-transporting ATPase</fullName>
    </submittedName>
</protein>
<dbReference type="Gene3D" id="3.40.1110.10">
    <property type="entry name" value="Calcium-transporting ATPase, cytoplasmic domain N"/>
    <property type="match status" value="1"/>
</dbReference>
<dbReference type="PANTHER" id="PTHR43079:SF1">
    <property type="entry name" value="CADMIUM_ZINC-TRANSPORTING ATPASE HMA1, CHLOROPLASTIC-RELATED"/>
    <property type="match status" value="1"/>
</dbReference>
<feature type="transmembrane region" description="Helical" evidence="11">
    <location>
        <begin position="594"/>
        <end position="615"/>
    </location>
</feature>
<dbReference type="SUPFAM" id="SSF56784">
    <property type="entry name" value="HAD-like"/>
    <property type="match status" value="1"/>
</dbReference>
<dbReference type="Pfam" id="PF00122">
    <property type="entry name" value="E1-E2_ATPase"/>
    <property type="match status" value="1"/>
</dbReference>
<dbReference type="EMBL" id="AP024412">
    <property type="protein sequence ID" value="BCR36520.1"/>
    <property type="molecule type" value="Genomic_DNA"/>
</dbReference>
<dbReference type="InterPro" id="IPR027256">
    <property type="entry name" value="P-typ_ATPase_IB"/>
</dbReference>
<evidence type="ECO:0000256" key="5">
    <source>
        <dbReference type="ARBA" id="ARBA00022741"/>
    </source>
</evidence>
<dbReference type="InterPro" id="IPR059000">
    <property type="entry name" value="ATPase_P-type_domA"/>
</dbReference>